<gene>
    <name evidence="1" type="ORF">FRY97_19410</name>
</gene>
<accession>A0A5C6RHL9</accession>
<organism evidence="1 2">
    <name type="scientific">Phaeodactylibacter luteus</name>
    <dbReference type="NCBI Taxonomy" id="1564516"/>
    <lineage>
        <taxon>Bacteria</taxon>
        <taxon>Pseudomonadati</taxon>
        <taxon>Bacteroidota</taxon>
        <taxon>Saprospiria</taxon>
        <taxon>Saprospirales</taxon>
        <taxon>Haliscomenobacteraceae</taxon>
        <taxon>Phaeodactylibacter</taxon>
    </lineage>
</organism>
<reference evidence="1 2" key="1">
    <citation type="submission" date="2019-08" db="EMBL/GenBank/DDBJ databases">
        <title>Genome of Phaeodactylibacter luteus.</title>
        <authorList>
            <person name="Bowman J.P."/>
        </authorList>
    </citation>
    <scope>NUCLEOTIDE SEQUENCE [LARGE SCALE GENOMIC DNA]</scope>
    <source>
        <strain evidence="1 2">KCTC 42180</strain>
    </source>
</reference>
<protein>
    <submittedName>
        <fullName evidence="1">Uncharacterized protein</fullName>
    </submittedName>
</protein>
<dbReference type="OrthoDB" id="1114593at2"/>
<keyword evidence="2" id="KW-1185">Reference proteome</keyword>
<sequence>MFAKENLIPGIFNYCDRWCERCRLADRCSIYAEEQSLTDEEKDMSNAAFWQRLGDSIKEAHQMLEAYLKEAGLEDLPEVEPVKPSAQVQALNEQARAYTTATLRWIREEAPLPEGLAGTGERVQAISEGRSVIAWYATMVSAKIFRALRGFDYIKARGGTVAVDSSANGSAKVALLCIDRSLGGWHLIQQYQPWSTDEIIDFQVHLSRLRQGLLSFFPQADAFVRPGFDEITEEME</sequence>
<dbReference type="Proteomes" id="UP000321580">
    <property type="component" value="Unassembled WGS sequence"/>
</dbReference>
<evidence type="ECO:0000313" key="1">
    <source>
        <dbReference type="EMBL" id="TXB61385.1"/>
    </source>
</evidence>
<evidence type="ECO:0000313" key="2">
    <source>
        <dbReference type="Proteomes" id="UP000321580"/>
    </source>
</evidence>
<dbReference type="RefSeq" id="WP_147169246.1">
    <property type="nucleotide sequence ID" value="NZ_VOOR01000062.1"/>
</dbReference>
<name>A0A5C6RHL9_9BACT</name>
<dbReference type="EMBL" id="VOOR01000062">
    <property type="protein sequence ID" value="TXB61385.1"/>
    <property type="molecule type" value="Genomic_DNA"/>
</dbReference>
<dbReference type="AlphaFoldDB" id="A0A5C6RHL9"/>
<comment type="caution">
    <text evidence="1">The sequence shown here is derived from an EMBL/GenBank/DDBJ whole genome shotgun (WGS) entry which is preliminary data.</text>
</comment>
<proteinExistence type="predicted"/>